<reference evidence="1" key="2">
    <citation type="journal article" date="2021" name="PeerJ">
        <title>Extensive microbial diversity within the chicken gut microbiome revealed by metagenomics and culture.</title>
        <authorList>
            <person name="Gilroy R."/>
            <person name="Ravi A."/>
            <person name="Getino M."/>
            <person name="Pursley I."/>
            <person name="Horton D.L."/>
            <person name="Alikhan N.F."/>
            <person name="Baker D."/>
            <person name="Gharbi K."/>
            <person name="Hall N."/>
            <person name="Watson M."/>
            <person name="Adriaenssens E.M."/>
            <person name="Foster-Nyarko E."/>
            <person name="Jarju S."/>
            <person name="Secka A."/>
            <person name="Antonio M."/>
            <person name="Oren A."/>
            <person name="Chaudhuri R.R."/>
            <person name="La Ragione R."/>
            <person name="Hildebrand F."/>
            <person name="Pallen M.J."/>
        </authorList>
    </citation>
    <scope>NUCLEOTIDE SEQUENCE</scope>
    <source>
        <strain evidence="1">ChiW17-6978</strain>
    </source>
</reference>
<dbReference type="InterPro" id="IPR025449">
    <property type="entry name" value="JetB"/>
</dbReference>
<name>A0A9D1GRM9_9MOLU</name>
<gene>
    <name evidence="1" type="ORF">IAD46_02875</name>
</gene>
<reference evidence="1" key="1">
    <citation type="submission" date="2020-10" db="EMBL/GenBank/DDBJ databases">
        <authorList>
            <person name="Gilroy R."/>
        </authorList>
    </citation>
    <scope>NUCLEOTIDE SEQUENCE</scope>
    <source>
        <strain evidence="1">ChiW17-6978</strain>
    </source>
</reference>
<comment type="caution">
    <text evidence="1">The sequence shown here is derived from an EMBL/GenBank/DDBJ whole genome shotgun (WGS) entry which is preliminary data.</text>
</comment>
<evidence type="ECO:0000313" key="1">
    <source>
        <dbReference type="EMBL" id="HIT49949.1"/>
    </source>
</evidence>
<organism evidence="1 2">
    <name type="scientific">Candidatus Pelethenecus faecipullorum</name>
    <dbReference type="NCBI Taxonomy" id="2840900"/>
    <lineage>
        <taxon>Bacteria</taxon>
        <taxon>Bacillati</taxon>
        <taxon>Mycoplasmatota</taxon>
        <taxon>Mollicutes</taxon>
        <taxon>Candidatus Pelethenecus</taxon>
    </lineage>
</organism>
<dbReference type="Proteomes" id="UP000886758">
    <property type="component" value="Unassembled WGS sequence"/>
</dbReference>
<dbReference type="AlphaFoldDB" id="A0A9D1GRM9"/>
<accession>A0A9D1GRM9</accession>
<dbReference type="EMBL" id="DVLF01000092">
    <property type="protein sequence ID" value="HIT49949.1"/>
    <property type="molecule type" value="Genomic_DNA"/>
</dbReference>
<sequence length="195" mass="22487">MLDAYEKMNVTQQNQFRDTANKLLSSTFLCRDKKDNLGSYYFLMSYKELFDEFFTILGYELTLDTASGCAMLSGASASTTLKLKRDESLILLILRLLYHEKMKDTSLNENIVCSIADIHTKYDYLEIKRKLNKTDLISAVRLFRRYNLIEVTGDVTSSACRIVILPTILMAIRSEDINEVYQTIQKISQEEVKSE</sequence>
<proteinExistence type="predicted"/>
<evidence type="ECO:0000313" key="2">
    <source>
        <dbReference type="Proteomes" id="UP000886758"/>
    </source>
</evidence>
<protein>
    <submittedName>
        <fullName evidence="1">DUF4194 domain-containing protein</fullName>
    </submittedName>
</protein>
<dbReference type="Pfam" id="PF13835">
    <property type="entry name" value="DUF4194"/>
    <property type="match status" value="1"/>
</dbReference>